<accession>M2ASV1</accession>
<dbReference type="EMBL" id="ANMO01000154">
    <property type="protein sequence ID" value="EMB15797.1"/>
    <property type="molecule type" value="Genomic_DNA"/>
</dbReference>
<dbReference type="AlphaFoldDB" id="M2ASV1"/>
<reference evidence="2" key="2">
    <citation type="journal article" date="2013" name="Mar. Genomics">
        <title>Expression of sulfatases in Rhodopirellula baltica and the diversity of sulfatases in the genus Rhodopirellula.</title>
        <authorList>
            <person name="Wegner C.E."/>
            <person name="Richter-Heitmann T."/>
            <person name="Klindworth A."/>
            <person name="Klockow C."/>
            <person name="Richter M."/>
            <person name="Achstetter T."/>
            <person name="Glockner F.O."/>
            <person name="Harder J."/>
        </authorList>
    </citation>
    <scope>NUCLEOTIDE SEQUENCE [LARGE SCALE GENOMIC DNA]</scope>
    <source>
        <strain evidence="2">6C</strain>
    </source>
</reference>
<feature type="region of interest" description="Disordered" evidence="1">
    <location>
        <begin position="20"/>
        <end position="42"/>
    </location>
</feature>
<dbReference type="Proteomes" id="UP000011529">
    <property type="component" value="Unassembled WGS sequence"/>
</dbReference>
<comment type="caution">
    <text evidence="2">The sequence shown here is derived from an EMBL/GenBank/DDBJ whole genome shotgun (WGS) entry which is preliminary data.</text>
</comment>
<dbReference type="PATRIC" id="fig|1263867.3.peg.3626"/>
<reference evidence="2" key="1">
    <citation type="submission" date="2012-11" db="EMBL/GenBank/DDBJ databases">
        <title>Permanent draft genomes of Rhodopirellula europaea strain SH398 and 6C.</title>
        <authorList>
            <person name="Richter M."/>
            <person name="Richter-Heitmann T."/>
            <person name="Frank C."/>
            <person name="Harder J."/>
            <person name="Glockner F.O."/>
        </authorList>
    </citation>
    <scope>NUCLEOTIDE SEQUENCE</scope>
    <source>
        <strain evidence="2">6C</strain>
    </source>
</reference>
<evidence type="ECO:0000256" key="1">
    <source>
        <dbReference type="SAM" id="MobiDB-lite"/>
    </source>
</evidence>
<name>M2ASV1_9BACT</name>
<protein>
    <submittedName>
        <fullName evidence="2">Uncharacterized protein</fullName>
    </submittedName>
</protein>
<evidence type="ECO:0000313" key="2">
    <source>
        <dbReference type="EMBL" id="EMB15797.1"/>
    </source>
</evidence>
<sequence length="42" mass="4765">MQASFQWRFDSTTKISFENQPLGSIQLPTAAFSPPRHDSPRS</sequence>
<gene>
    <name evidence="2" type="ORF">RE6C_03391</name>
</gene>
<organism evidence="2 3">
    <name type="scientific">Rhodopirellula europaea 6C</name>
    <dbReference type="NCBI Taxonomy" id="1263867"/>
    <lineage>
        <taxon>Bacteria</taxon>
        <taxon>Pseudomonadati</taxon>
        <taxon>Planctomycetota</taxon>
        <taxon>Planctomycetia</taxon>
        <taxon>Pirellulales</taxon>
        <taxon>Pirellulaceae</taxon>
        <taxon>Rhodopirellula</taxon>
    </lineage>
</organism>
<keyword evidence="3" id="KW-1185">Reference proteome</keyword>
<proteinExistence type="predicted"/>
<evidence type="ECO:0000313" key="3">
    <source>
        <dbReference type="Proteomes" id="UP000011529"/>
    </source>
</evidence>